<dbReference type="InterPro" id="IPR018483">
    <property type="entry name" value="Carb_kinase_FGGY_CS"/>
</dbReference>
<dbReference type="Pfam" id="PF02782">
    <property type="entry name" value="FGGY_C"/>
    <property type="match status" value="1"/>
</dbReference>
<keyword evidence="3" id="KW-0547">Nucleotide-binding</keyword>
<keyword evidence="10" id="KW-1185">Reference proteome</keyword>
<reference evidence="9 10" key="1">
    <citation type="submission" date="2020-02" db="EMBL/GenBank/DDBJ databases">
        <title>Bacillus aquiflavi sp. nov., isolated from yellow water of strong flavor Chinese baijiu in Yibin region of China.</title>
        <authorList>
            <person name="Xie J."/>
        </authorList>
    </citation>
    <scope>NUCLEOTIDE SEQUENCE [LARGE SCALE GENOMIC DNA]</scope>
    <source>
        <strain evidence="9 10">SA4</strain>
    </source>
</reference>
<proteinExistence type="inferred from homology"/>
<dbReference type="InterPro" id="IPR000577">
    <property type="entry name" value="Carb_kinase_FGGY"/>
</dbReference>
<keyword evidence="4 9" id="KW-0418">Kinase</keyword>
<keyword evidence="5" id="KW-0067">ATP-binding</keyword>
<dbReference type="AlphaFoldDB" id="A0A6M0QE27"/>
<dbReference type="InterPro" id="IPR018484">
    <property type="entry name" value="FGGY_N"/>
</dbReference>
<dbReference type="InterPro" id="IPR043129">
    <property type="entry name" value="ATPase_NBD"/>
</dbReference>
<dbReference type="GO" id="GO:0005524">
    <property type="term" value="F:ATP binding"/>
    <property type="evidence" value="ECO:0007669"/>
    <property type="project" value="UniProtKB-KW"/>
</dbReference>
<gene>
    <name evidence="9" type="primary">glpK</name>
    <name evidence="9" type="ORF">G4D63_17115</name>
</gene>
<dbReference type="EMBL" id="JAAIWM010000007">
    <property type="protein sequence ID" value="NEY73458.1"/>
    <property type="molecule type" value="Genomic_DNA"/>
</dbReference>
<evidence type="ECO:0000256" key="2">
    <source>
        <dbReference type="ARBA" id="ARBA00022679"/>
    </source>
</evidence>
<dbReference type="SUPFAM" id="SSF53067">
    <property type="entry name" value="Actin-like ATPase domain"/>
    <property type="match status" value="2"/>
</dbReference>
<evidence type="ECO:0000313" key="9">
    <source>
        <dbReference type="EMBL" id="NEY73458.1"/>
    </source>
</evidence>
<name>A0A6M0QE27_9BACI</name>
<dbReference type="GO" id="GO:0005829">
    <property type="term" value="C:cytosol"/>
    <property type="evidence" value="ECO:0007669"/>
    <property type="project" value="TreeGrafter"/>
</dbReference>
<feature type="domain" description="Carbohydrate kinase FGGY C-terminal" evidence="8">
    <location>
        <begin position="263"/>
        <end position="455"/>
    </location>
</feature>
<evidence type="ECO:0000256" key="3">
    <source>
        <dbReference type="ARBA" id="ARBA00022741"/>
    </source>
</evidence>
<dbReference type="InterPro" id="IPR018485">
    <property type="entry name" value="FGGY_C"/>
</dbReference>
<dbReference type="GO" id="GO:0004370">
    <property type="term" value="F:glycerol kinase activity"/>
    <property type="evidence" value="ECO:0007669"/>
    <property type="project" value="TreeGrafter"/>
</dbReference>
<evidence type="ECO:0000259" key="7">
    <source>
        <dbReference type="Pfam" id="PF00370"/>
    </source>
</evidence>
<dbReference type="Pfam" id="PF00370">
    <property type="entry name" value="FGGY_N"/>
    <property type="match status" value="1"/>
</dbReference>
<accession>A0A6M0QE27</accession>
<dbReference type="PANTHER" id="PTHR10196:SF69">
    <property type="entry name" value="GLYCEROL KINASE"/>
    <property type="match status" value="1"/>
</dbReference>
<dbReference type="GO" id="GO:0006071">
    <property type="term" value="P:glycerol metabolic process"/>
    <property type="evidence" value="ECO:0007669"/>
    <property type="project" value="TreeGrafter"/>
</dbReference>
<evidence type="ECO:0000256" key="1">
    <source>
        <dbReference type="ARBA" id="ARBA00009156"/>
    </source>
</evidence>
<comment type="caution">
    <text evidence="9">The sequence shown here is derived from an EMBL/GenBank/DDBJ whole genome shotgun (WGS) entry which is preliminary data.</text>
</comment>
<sequence length="504" mass="56917">MENYLLTIDQGTTGTKVMLFTKNKDVMAHHYVKHTQYYPKPGWVEHDPVEIWEKVKEGVRGVLEKTRIQPNQIAGIGLGNQGETILAWNAETGIPLYNAVVWSCRRSETIATNWLQQEGWNERIKQKTGLIIDSYFSATKIEWLLEEAPQVKQLLEASPSALRFGTLDTWLIANMTNFSSYVTDHSTAARTLLFNIHSQDWDDELLQFVDVDRSYLPTIQPTVSEFGWTDPEVFCGIHAPIRVSIVDQPAALYGHQCFEKGDAKCTYGTGCFVYMNIGEDCLTDANDSLLKSVVWSKNGKTTFASDGSIFSAGSVLEWAMDSLSLFQNMEQLQKLSNSWMEKEVEIDDNLIFVPSLSGIGAPHWNADARGLFLGFTHSTGKEEMIKAILQGIAHRVVDVVEAIQESTHINISTLKVDGGLVVNPYLMQMQADLLGVPVVVPDVSETTSLGLALLLGEACEWWEMDEMLPEGQLTTYQPRLEEVKRKQYRNEWKRTLQLLNEYYQ</sequence>
<evidence type="ECO:0000256" key="4">
    <source>
        <dbReference type="ARBA" id="ARBA00022777"/>
    </source>
</evidence>
<dbReference type="PIRSF" id="PIRSF000538">
    <property type="entry name" value="GlpK"/>
    <property type="match status" value="1"/>
</dbReference>
<evidence type="ECO:0000259" key="8">
    <source>
        <dbReference type="Pfam" id="PF02782"/>
    </source>
</evidence>
<dbReference type="Gene3D" id="3.30.420.40">
    <property type="match status" value="2"/>
</dbReference>
<keyword evidence="2 9" id="KW-0808">Transferase</keyword>
<evidence type="ECO:0000256" key="6">
    <source>
        <dbReference type="ARBA" id="ARBA00043149"/>
    </source>
</evidence>
<dbReference type="PROSITE" id="PS00933">
    <property type="entry name" value="FGGY_KINASES_1"/>
    <property type="match status" value="1"/>
</dbReference>
<evidence type="ECO:0000256" key="5">
    <source>
        <dbReference type="ARBA" id="ARBA00022840"/>
    </source>
</evidence>
<dbReference type="Proteomes" id="UP000481043">
    <property type="component" value="Unassembled WGS sequence"/>
</dbReference>
<organism evidence="9 10">
    <name type="scientific">Bacillus mesophilus</name>
    <dbReference type="NCBI Taxonomy" id="1808955"/>
    <lineage>
        <taxon>Bacteria</taxon>
        <taxon>Bacillati</taxon>
        <taxon>Bacillota</taxon>
        <taxon>Bacilli</taxon>
        <taxon>Bacillales</taxon>
        <taxon>Bacillaceae</taxon>
        <taxon>Bacillus</taxon>
    </lineage>
</organism>
<dbReference type="NCBIfam" id="NF000756">
    <property type="entry name" value="PRK00047.1"/>
    <property type="match status" value="1"/>
</dbReference>
<feature type="domain" description="Carbohydrate kinase FGGY N-terminal" evidence="7">
    <location>
        <begin position="4"/>
        <end position="248"/>
    </location>
</feature>
<dbReference type="RefSeq" id="WP_163181021.1">
    <property type="nucleotide sequence ID" value="NZ_JAAIWM010000007.1"/>
</dbReference>
<comment type="similarity">
    <text evidence="1">Belongs to the FGGY kinase family.</text>
</comment>
<dbReference type="CDD" id="cd07769">
    <property type="entry name" value="ASKHA_NBD_FGGY_GK"/>
    <property type="match status" value="1"/>
</dbReference>
<evidence type="ECO:0000313" key="10">
    <source>
        <dbReference type="Proteomes" id="UP000481043"/>
    </source>
</evidence>
<dbReference type="PANTHER" id="PTHR10196">
    <property type="entry name" value="SUGAR KINASE"/>
    <property type="match status" value="1"/>
</dbReference>
<protein>
    <recommendedName>
        <fullName evidence="6">ATP:glycerol 3-phosphotransferase</fullName>
    </recommendedName>
</protein>